<dbReference type="PANTHER" id="PTHR18964:SF149">
    <property type="entry name" value="BIFUNCTIONAL UDP-N-ACETYLGLUCOSAMINE 2-EPIMERASE_N-ACETYLMANNOSAMINE KINASE"/>
    <property type="match status" value="1"/>
</dbReference>
<evidence type="ECO:0000256" key="1">
    <source>
        <dbReference type="ARBA" id="ARBA00006479"/>
    </source>
</evidence>
<keyword evidence="3" id="KW-1185">Reference proteome</keyword>
<dbReference type="Pfam" id="PF00480">
    <property type="entry name" value="ROK"/>
    <property type="match status" value="1"/>
</dbReference>
<dbReference type="SUPFAM" id="SSF53067">
    <property type="entry name" value="Actin-like ATPase domain"/>
    <property type="match status" value="1"/>
</dbReference>
<evidence type="ECO:0000313" key="2">
    <source>
        <dbReference type="EMBL" id="TWG00725.1"/>
    </source>
</evidence>
<keyword evidence="2" id="KW-0808">Transferase</keyword>
<keyword evidence="2" id="KW-0418">Kinase</keyword>
<dbReference type="RefSeq" id="WP_145906782.1">
    <property type="nucleotide sequence ID" value="NZ_BAAAMZ010000003.1"/>
</dbReference>
<gene>
    <name evidence="2" type="ORF">FHX73_114605</name>
</gene>
<protein>
    <submittedName>
        <fullName evidence="2">Glucokinase</fullName>
    </submittedName>
</protein>
<dbReference type="AlphaFoldDB" id="A0A561UMX8"/>
<name>A0A561UMX8_9ACTN</name>
<dbReference type="OrthoDB" id="9797931at2"/>
<proteinExistence type="inferred from homology"/>
<dbReference type="InterPro" id="IPR043129">
    <property type="entry name" value="ATPase_NBD"/>
</dbReference>
<dbReference type="Gene3D" id="3.30.420.40">
    <property type="match status" value="2"/>
</dbReference>
<dbReference type="InterPro" id="IPR000600">
    <property type="entry name" value="ROK"/>
</dbReference>
<organism evidence="2 3">
    <name type="scientific">Kitasatospora viridis</name>
    <dbReference type="NCBI Taxonomy" id="281105"/>
    <lineage>
        <taxon>Bacteria</taxon>
        <taxon>Bacillati</taxon>
        <taxon>Actinomycetota</taxon>
        <taxon>Actinomycetes</taxon>
        <taxon>Kitasatosporales</taxon>
        <taxon>Streptomycetaceae</taxon>
        <taxon>Kitasatospora</taxon>
    </lineage>
</organism>
<accession>A0A561UMX8</accession>
<dbReference type="EMBL" id="VIWT01000001">
    <property type="protein sequence ID" value="TWG00725.1"/>
    <property type="molecule type" value="Genomic_DNA"/>
</dbReference>
<comment type="similarity">
    <text evidence="1">Belongs to the ROK (NagC/XylR) family.</text>
</comment>
<comment type="caution">
    <text evidence="2">The sequence shown here is derived from an EMBL/GenBank/DDBJ whole genome shotgun (WGS) entry which is preliminary data.</text>
</comment>
<dbReference type="GO" id="GO:0016301">
    <property type="term" value="F:kinase activity"/>
    <property type="evidence" value="ECO:0007669"/>
    <property type="project" value="UniProtKB-KW"/>
</dbReference>
<dbReference type="PANTHER" id="PTHR18964">
    <property type="entry name" value="ROK (REPRESSOR, ORF, KINASE) FAMILY"/>
    <property type="match status" value="1"/>
</dbReference>
<reference evidence="2 3" key="1">
    <citation type="submission" date="2019-06" db="EMBL/GenBank/DDBJ databases">
        <title>Sequencing the genomes of 1000 actinobacteria strains.</title>
        <authorList>
            <person name="Klenk H.-P."/>
        </authorList>
    </citation>
    <scope>NUCLEOTIDE SEQUENCE [LARGE SCALE GENOMIC DNA]</scope>
    <source>
        <strain evidence="2 3">DSM 44826</strain>
    </source>
</reference>
<evidence type="ECO:0000313" key="3">
    <source>
        <dbReference type="Proteomes" id="UP000317940"/>
    </source>
</evidence>
<sequence>MDNSAGGSVALVFDLGGTWFRSGILDGDRLTDVRQRPAPRRGVDGSDVPQLQRALVRYLVETAEAYRTRHVFDRVGVSLGAAMNGSSGLVLASAPLWGPGRWPLPLAELLTAGAPRFSWAVLNDVSAQAVSLLGEDWPTGSRLAALTVSTGIAYRTIDPVTGHIPLDAVHGLQGEIGHLPARFEWRGAALDLACDCGVANHTSAFASGRGIERILREPLAAELDRYRTVPELAAGCAAGDGPALELLDACTAPLARLLLAQATLDPTVARTVLMGGVVHAFGRLYRESLLRNLDKDPLYLVSAADPGYFGERILISSRPGVEALVGAGLHALRIGD</sequence>
<dbReference type="Proteomes" id="UP000317940">
    <property type="component" value="Unassembled WGS sequence"/>
</dbReference>